<reference evidence="6" key="1">
    <citation type="submission" date="2020-11" db="EMBL/GenBank/DDBJ databases">
        <authorList>
            <person name="Tran Van P."/>
        </authorList>
    </citation>
    <scope>NUCLEOTIDE SEQUENCE</scope>
</reference>
<organism evidence="6">
    <name type="scientific">Medioppia subpectinata</name>
    <dbReference type="NCBI Taxonomy" id="1979941"/>
    <lineage>
        <taxon>Eukaryota</taxon>
        <taxon>Metazoa</taxon>
        <taxon>Ecdysozoa</taxon>
        <taxon>Arthropoda</taxon>
        <taxon>Chelicerata</taxon>
        <taxon>Arachnida</taxon>
        <taxon>Acari</taxon>
        <taxon>Acariformes</taxon>
        <taxon>Sarcoptiformes</taxon>
        <taxon>Oribatida</taxon>
        <taxon>Brachypylina</taxon>
        <taxon>Oppioidea</taxon>
        <taxon>Oppiidae</taxon>
        <taxon>Medioppia</taxon>
    </lineage>
</organism>
<gene>
    <name evidence="6" type="ORF">OSB1V03_LOCUS8046</name>
</gene>
<keyword evidence="7" id="KW-1185">Reference proteome</keyword>
<keyword evidence="4" id="KW-0802">TPR repeat</keyword>
<dbReference type="EMBL" id="CAJPIZ010004892">
    <property type="protein sequence ID" value="CAG2108051.1"/>
    <property type="molecule type" value="Genomic_DNA"/>
</dbReference>
<dbReference type="InterPro" id="IPR011990">
    <property type="entry name" value="TPR-like_helical_dom_sf"/>
</dbReference>
<dbReference type="Gene3D" id="1.25.40.10">
    <property type="entry name" value="Tetratricopeptide repeat domain"/>
    <property type="match status" value="1"/>
</dbReference>
<comment type="subcellular location">
    <subcellularLocation>
        <location evidence="1">Cytoplasm</location>
    </subcellularLocation>
</comment>
<dbReference type="PANTHER" id="PTHR45783:SF3">
    <property type="entry name" value="KINESIN LIGHT CHAIN"/>
    <property type="match status" value="1"/>
</dbReference>
<evidence type="ECO:0000256" key="1">
    <source>
        <dbReference type="ARBA" id="ARBA00004496"/>
    </source>
</evidence>
<dbReference type="GO" id="GO:0019894">
    <property type="term" value="F:kinesin binding"/>
    <property type="evidence" value="ECO:0007669"/>
    <property type="project" value="TreeGrafter"/>
</dbReference>
<dbReference type="EMBL" id="OC859467">
    <property type="protein sequence ID" value="CAD7627621.1"/>
    <property type="molecule type" value="Genomic_DNA"/>
</dbReference>
<evidence type="ECO:0000256" key="3">
    <source>
        <dbReference type="ARBA" id="ARBA00022737"/>
    </source>
</evidence>
<dbReference type="PANTHER" id="PTHR45783">
    <property type="entry name" value="KINESIN LIGHT CHAIN"/>
    <property type="match status" value="1"/>
</dbReference>
<feature type="region of interest" description="Disordered" evidence="5">
    <location>
        <begin position="94"/>
        <end position="123"/>
    </location>
</feature>
<evidence type="ECO:0000256" key="4">
    <source>
        <dbReference type="ARBA" id="ARBA00022803"/>
    </source>
</evidence>
<proteinExistence type="predicted"/>
<sequence length="472" mass="52875">MLFESLLYSAISQLDTDLTAKKSLIRQIYGLIDDHHNNNDYNAAKNGPNSGHNVGHRLNSADNSESLIAKYESMNTIYEKCFLKHFNNDLTPHISPHRGVRMGTTPPPTPPTPPSPPPPAPDLSAIVELVIDYATKGQYNVAIPLCKEALTGVQHRVVMEGEGAEGEGSTTDKEDACLLTEILGLMHLDRQEYTESEPYLRQALDARHRACGSHDRHVIKLKTHLSHVLFKQQRYKESELMAKQVLTAIYDNETTGGVDGDHRVTSIYDKSCVWEMAEELEVFGAKDYSLVSEGDEHRRWHHMLDQYADTRRLLHNLSSIYAQNDKTVAAEVIADVIQDLQQDIYEINQDFYPKIKRHIRRSSVRHSPPGAVTLSTGCQTDVTDLDVSGDTHGQLACTATDVNLCRNSVPPGPTGVFSYLSCQRPSNRMRTCIYTCNAVPCDVTCANTLDYQRGECIYDVTRTTTSCMCFRQ</sequence>
<dbReference type="SUPFAM" id="SSF48452">
    <property type="entry name" value="TPR-like"/>
    <property type="match status" value="1"/>
</dbReference>
<accession>A0A7R9Q186</accession>
<dbReference type="GO" id="GO:0005871">
    <property type="term" value="C:kinesin complex"/>
    <property type="evidence" value="ECO:0007669"/>
    <property type="project" value="InterPro"/>
</dbReference>
<dbReference type="Pfam" id="PF13374">
    <property type="entry name" value="TPR_10"/>
    <property type="match status" value="1"/>
</dbReference>
<feature type="compositionally biased region" description="Pro residues" evidence="5">
    <location>
        <begin position="105"/>
        <end position="121"/>
    </location>
</feature>
<keyword evidence="3" id="KW-0677">Repeat</keyword>
<dbReference type="Proteomes" id="UP000759131">
    <property type="component" value="Unassembled WGS sequence"/>
</dbReference>
<evidence type="ECO:0000256" key="5">
    <source>
        <dbReference type="SAM" id="MobiDB-lite"/>
    </source>
</evidence>
<dbReference type="GO" id="GO:0007018">
    <property type="term" value="P:microtubule-based movement"/>
    <property type="evidence" value="ECO:0007669"/>
    <property type="project" value="TreeGrafter"/>
</dbReference>
<keyword evidence="2" id="KW-0963">Cytoplasm</keyword>
<dbReference type="InterPro" id="IPR002151">
    <property type="entry name" value="Kinesin_light"/>
</dbReference>
<evidence type="ECO:0000256" key="2">
    <source>
        <dbReference type="ARBA" id="ARBA00022490"/>
    </source>
</evidence>
<name>A0A7R9Q186_9ACAR</name>
<protein>
    <submittedName>
        <fullName evidence="6">Uncharacterized protein</fullName>
    </submittedName>
</protein>
<dbReference type="AlphaFoldDB" id="A0A7R9Q186"/>
<dbReference type="GO" id="GO:0005737">
    <property type="term" value="C:cytoplasm"/>
    <property type="evidence" value="ECO:0007669"/>
    <property type="project" value="UniProtKB-SubCell"/>
</dbReference>
<evidence type="ECO:0000313" key="6">
    <source>
        <dbReference type="EMBL" id="CAD7627621.1"/>
    </source>
</evidence>
<evidence type="ECO:0000313" key="7">
    <source>
        <dbReference type="Proteomes" id="UP000759131"/>
    </source>
</evidence>